<dbReference type="AlphaFoldDB" id="A0AAN7AJU8"/>
<evidence type="ECO:0000259" key="5">
    <source>
        <dbReference type="Pfam" id="PF01764"/>
    </source>
</evidence>
<feature type="chain" id="PRO_5043002974" evidence="4">
    <location>
        <begin position="18"/>
        <end position="337"/>
    </location>
</feature>
<name>A0AAN7AJU8_9PEZI</name>
<comment type="catalytic activity">
    <reaction evidence="2">
        <text>a diacylglycerol + H2O = a monoacylglycerol + a fatty acid + H(+)</text>
        <dbReference type="Rhea" id="RHEA:32731"/>
        <dbReference type="ChEBI" id="CHEBI:15377"/>
        <dbReference type="ChEBI" id="CHEBI:15378"/>
        <dbReference type="ChEBI" id="CHEBI:17408"/>
        <dbReference type="ChEBI" id="CHEBI:18035"/>
        <dbReference type="ChEBI" id="CHEBI:28868"/>
    </reaction>
</comment>
<evidence type="ECO:0000256" key="4">
    <source>
        <dbReference type="SAM" id="SignalP"/>
    </source>
</evidence>
<comment type="catalytic activity">
    <reaction evidence="3">
        <text>a monoacylglycerol + H2O = glycerol + a fatty acid + H(+)</text>
        <dbReference type="Rhea" id="RHEA:15245"/>
        <dbReference type="ChEBI" id="CHEBI:15377"/>
        <dbReference type="ChEBI" id="CHEBI:15378"/>
        <dbReference type="ChEBI" id="CHEBI:17408"/>
        <dbReference type="ChEBI" id="CHEBI:17754"/>
        <dbReference type="ChEBI" id="CHEBI:28868"/>
    </reaction>
</comment>
<evidence type="ECO:0000256" key="3">
    <source>
        <dbReference type="ARBA" id="ARBA00048461"/>
    </source>
</evidence>
<evidence type="ECO:0000313" key="6">
    <source>
        <dbReference type="EMBL" id="KAK4188230.1"/>
    </source>
</evidence>
<dbReference type="Proteomes" id="UP001302126">
    <property type="component" value="Unassembled WGS sequence"/>
</dbReference>
<dbReference type="PANTHER" id="PTHR45856:SF11">
    <property type="entry name" value="FUNGAL LIPASE-LIKE DOMAIN-CONTAINING PROTEIN"/>
    <property type="match status" value="1"/>
</dbReference>
<evidence type="ECO:0000313" key="7">
    <source>
        <dbReference type="Proteomes" id="UP001302126"/>
    </source>
</evidence>
<dbReference type="PANTHER" id="PTHR45856">
    <property type="entry name" value="ALPHA/BETA-HYDROLASES SUPERFAMILY PROTEIN"/>
    <property type="match status" value="1"/>
</dbReference>
<protein>
    <submittedName>
        <fullName evidence="6">Alpha/Beta hydrolase protein</fullName>
    </submittedName>
</protein>
<dbReference type="InterPro" id="IPR002921">
    <property type="entry name" value="Fungal_lipase-type"/>
</dbReference>
<keyword evidence="6" id="KW-0378">Hydrolase</keyword>
<reference evidence="6" key="1">
    <citation type="journal article" date="2023" name="Mol. Phylogenet. Evol.">
        <title>Genome-scale phylogeny and comparative genomics of the fungal order Sordariales.</title>
        <authorList>
            <person name="Hensen N."/>
            <person name="Bonometti L."/>
            <person name="Westerberg I."/>
            <person name="Brannstrom I.O."/>
            <person name="Guillou S."/>
            <person name="Cros-Aarteil S."/>
            <person name="Calhoun S."/>
            <person name="Haridas S."/>
            <person name="Kuo A."/>
            <person name="Mondo S."/>
            <person name="Pangilinan J."/>
            <person name="Riley R."/>
            <person name="LaButti K."/>
            <person name="Andreopoulos B."/>
            <person name="Lipzen A."/>
            <person name="Chen C."/>
            <person name="Yan M."/>
            <person name="Daum C."/>
            <person name="Ng V."/>
            <person name="Clum A."/>
            <person name="Steindorff A."/>
            <person name="Ohm R.A."/>
            <person name="Martin F."/>
            <person name="Silar P."/>
            <person name="Natvig D.O."/>
            <person name="Lalanne C."/>
            <person name="Gautier V."/>
            <person name="Ament-Velasquez S.L."/>
            <person name="Kruys A."/>
            <person name="Hutchinson M.I."/>
            <person name="Powell A.J."/>
            <person name="Barry K."/>
            <person name="Miller A.N."/>
            <person name="Grigoriev I.V."/>
            <person name="Debuchy R."/>
            <person name="Gladieux P."/>
            <person name="Hiltunen Thoren M."/>
            <person name="Johannesson H."/>
        </authorList>
    </citation>
    <scope>NUCLEOTIDE SEQUENCE</scope>
    <source>
        <strain evidence="6">PSN309</strain>
    </source>
</reference>
<sequence>MRASLFSLASLASLALGAPSLTLKRENGATATQAELDKFKLYAQWAAAASCNSEKSPGEPIACQEEQCTTLESHQAVVAGSFTGLLTDSRGFVGIDHVDKVIVLSFRGSVSVRNWIADLILIQVPCTLTPFCLVHAGFLASYNEIAKPALAALASARAANPTYRVVTTGYSLGAAVATLAAANLRKSSPSDSIDLITFGSPRVGNGAFAKFVTGQKGEEYRLTHKDDPVPRLPPIIFNYRHTSPEYWFDPGSDKEVSLDEVQVCLGHANISCNAATEGLNMDTHGWYFQGLAGCYPESMPFKRDEASDAELAAKLTEWAREDVALAANLVSEGEFDA</sequence>
<dbReference type="CDD" id="cd00519">
    <property type="entry name" value="Lipase_3"/>
    <property type="match status" value="1"/>
</dbReference>
<dbReference type="InterPro" id="IPR029058">
    <property type="entry name" value="AB_hydrolase_fold"/>
</dbReference>
<organism evidence="6 7">
    <name type="scientific">Podospora australis</name>
    <dbReference type="NCBI Taxonomy" id="1536484"/>
    <lineage>
        <taxon>Eukaryota</taxon>
        <taxon>Fungi</taxon>
        <taxon>Dikarya</taxon>
        <taxon>Ascomycota</taxon>
        <taxon>Pezizomycotina</taxon>
        <taxon>Sordariomycetes</taxon>
        <taxon>Sordariomycetidae</taxon>
        <taxon>Sordariales</taxon>
        <taxon>Podosporaceae</taxon>
        <taxon>Podospora</taxon>
    </lineage>
</organism>
<dbReference type="GO" id="GO:0016787">
    <property type="term" value="F:hydrolase activity"/>
    <property type="evidence" value="ECO:0007669"/>
    <property type="project" value="UniProtKB-KW"/>
</dbReference>
<comment type="similarity">
    <text evidence="1">Belongs to the AB hydrolase superfamily. Lipase family. Class 3 subfamily.</text>
</comment>
<comment type="caution">
    <text evidence="6">The sequence shown here is derived from an EMBL/GenBank/DDBJ whole genome shotgun (WGS) entry which is preliminary data.</text>
</comment>
<gene>
    <name evidence="6" type="ORF">QBC35DRAFT_210506</name>
</gene>
<feature type="signal peptide" evidence="4">
    <location>
        <begin position="1"/>
        <end position="17"/>
    </location>
</feature>
<dbReference type="Pfam" id="PF01764">
    <property type="entry name" value="Lipase_3"/>
    <property type="match status" value="1"/>
</dbReference>
<dbReference type="EMBL" id="MU864391">
    <property type="protein sequence ID" value="KAK4188230.1"/>
    <property type="molecule type" value="Genomic_DNA"/>
</dbReference>
<accession>A0AAN7AJU8</accession>
<feature type="domain" description="Fungal lipase-type" evidence="5">
    <location>
        <begin position="103"/>
        <end position="235"/>
    </location>
</feature>
<evidence type="ECO:0000256" key="1">
    <source>
        <dbReference type="ARBA" id="ARBA00043996"/>
    </source>
</evidence>
<keyword evidence="7" id="KW-1185">Reference proteome</keyword>
<dbReference type="SUPFAM" id="SSF53474">
    <property type="entry name" value="alpha/beta-Hydrolases"/>
    <property type="match status" value="1"/>
</dbReference>
<evidence type="ECO:0000256" key="2">
    <source>
        <dbReference type="ARBA" id="ARBA00047591"/>
    </source>
</evidence>
<dbReference type="GO" id="GO:0006629">
    <property type="term" value="P:lipid metabolic process"/>
    <property type="evidence" value="ECO:0007669"/>
    <property type="project" value="InterPro"/>
</dbReference>
<dbReference type="Gene3D" id="3.40.50.1820">
    <property type="entry name" value="alpha/beta hydrolase"/>
    <property type="match status" value="1"/>
</dbReference>
<reference evidence="6" key="2">
    <citation type="submission" date="2023-05" db="EMBL/GenBank/DDBJ databases">
        <authorList>
            <consortium name="Lawrence Berkeley National Laboratory"/>
            <person name="Steindorff A."/>
            <person name="Hensen N."/>
            <person name="Bonometti L."/>
            <person name="Westerberg I."/>
            <person name="Brannstrom I.O."/>
            <person name="Guillou S."/>
            <person name="Cros-Aarteil S."/>
            <person name="Calhoun S."/>
            <person name="Haridas S."/>
            <person name="Kuo A."/>
            <person name="Mondo S."/>
            <person name="Pangilinan J."/>
            <person name="Riley R."/>
            <person name="Labutti K."/>
            <person name="Andreopoulos B."/>
            <person name="Lipzen A."/>
            <person name="Chen C."/>
            <person name="Yanf M."/>
            <person name="Daum C."/>
            <person name="Ng V."/>
            <person name="Clum A."/>
            <person name="Ohm R."/>
            <person name="Martin F."/>
            <person name="Silar P."/>
            <person name="Natvig D."/>
            <person name="Lalanne C."/>
            <person name="Gautier V."/>
            <person name="Ament-Velasquez S.L."/>
            <person name="Kruys A."/>
            <person name="Hutchinson M.I."/>
            <person name="Powell A.J."/>
            <person name="Barry K."/>
            <person name="Miller A.N."/>
            <person name="Grigoriev I.V."/>
            <person name="Debuchy R."/>
            <person name="Gladieux P."/>
            <person name="Thoren M.H."/>
            <person name="Johannesson H."/>
        </authorList>
    </citation>
    <scope>NUCLEOTIDE SEQUENCE</scope>
    <source>
        <strain evidence="6">PSN309</strain>
    </source>
</reference>
<keyword evidence="4" id="KW-0732">Signal</keyword>
<proteinExistence type="inferred from homology"/>
<dbReference type="InterPro" id="IPR051218">
    <property type="entry name" value="Sec_MonoDiacylglyc_Lipase"/>
</dbReference>